<proteinExistence type="predicted"/>
<dbReference type="AlphaFoldDB" id="A0AAW4LGJ9"/>
<keyword evidence="2" id="KW-1185">Reference proteome</keyword>
<gene>
    <name evidence="1" type="ORF">KI809_18375</name>
</gene>
<dbReference type="Proteomes" id="UP000811899">
    <property type="component" value="Unassembled WGS sequence"/>
</dbReference>
<dbReference type="RefSeq" id="WP_214173055.1">
    <property type="nucleotide sequence ID" value="NZ_JAHCVJ010000010.1"/>
</dbReference>
<sequence>MYQTPNTPAACTTCERHHIKHQELFGLLTPVQQSNLEIALCIDCDVVIEWEAVG</sequence>
<evidence type="ECO:0000313" key="1">
    <source>
        <dbReference type="EMBL" id="MBT0666281.1"/>
    </source>
</evidence>
<evidence type="ECO:0000313" key="2">
    <source>
        <dbReference type="Proteomes" id="UP000811899"/>
    </source>
</evidence>
<name>A0AAW4LGJ9_9BACT</name>
<organism evidence="1 2">
    <name type="scientific">Geoanaerobacter pelophilus</name>
    <dbReference type="NCBI Taxonomy" id="60036"/>
    <lineage>
        <taxon>Bacteria</taxon>
        <taxon>Pseudomonadati</taxon>
        <taxon>Thermodesulfobacteriota</taxon>
        <taxon>Desulfuromonadia</taxon>
        <taxon>Geobacterales</taxon>
        <taxon>Geobacteraceae</taxon>
        <taxon>Geoanaerobacter</taxon>
    </lineage>
</organism>
<accession>A0AAW4LGJ9</accession>
<dbReference type="EMBL" id="JAHCVJ010000010">
    <property type="protein sequence ID" value="MBT0666281.1"/>
    <property type="molecule type" value="Genomic_DNA"/>
</dbReference>
<reference evidence="1 2" key="1">
    <citation type="submission" date="2021-05" db="EMBL/GenBank/DDBJ databases">
        <title>The draft genome of Geobacter pelophilus DSM 12255.</title>
        <authorList>
            <person name="Xu Z."/>
            <person name="Masuda Y."/>
            <person name="Itoh H."/>
            <person name="Senoo K."/>
        </authorList>
    </citation>
    <scope>NUCLEOTIDE SEQUENCE [LARGE SCALE GENOMIC DNA]</scope>
    <source>
        <strain evidence="1 2">DSM 12255</strain>
    </source>
</reference>
<comment type="caution">
    <text evidence="1">The sequence shown here is derived from an EMBL/GenBank/DDBJ whole genome shotgun (WGS) entry which is preliminary data.</text>
</comment>
<protein>
    <submittedName>
        <fullName evidence="1">Uncharacterized protein</fullName>
    </submittedName>
</protein>